<dbReference type="PANTHER" id="PTHR12448:SF0">
    <property type="entry name" value="ATP SYNTHASE SUBUNIT EPSILON, MITOCHONDRIAL"/>
    <property type="match status" value="1"/>
</dbReference>
<evidence type="ECO:0000256" key="1">
    <source>
        <dbReference type="ARBA" id="ARBA00009502"/>
    </source>
</evidence>
<dbReference type="CDD" id="cd12153">
    <property type="entry name" value="F1-ATPase_epsilon"/>
    <property type="match status" value="1"/>
</dbReference>
<keyword evidence="2" id="KW-1185">Reference proteome</keyword>
<name>A0A915AID4_PARUN</name>
<organism evidence="2 3">
    <name type="scientific">Parascaris univalens</name>
    <name type="common">Nematode worm</name>
    <dbReference type="NCBI Taxonomy" id="6257"/>
    <lineage>
        <taxon>Eukaryota</taxon>
        <taxon>Metazoa</taxon>
        <taxon>Ecdysozoa</taxon>
        <taxon>Nematoda</taxon>
        <taxon>Chromadorea</taxon>
        <taxon>Rhabditida</taxon>
        <taxon>Spirurina</taxon>
        <taxon>Ascaridomorpha</taxon>
        <taxon>Ascaridoidea</taxon>
        <taxon>Ascarididae</taxon>
        <taxon>Parascaris</taxon>
    </lineage>
</organism>
<dbReference type="GO" id="GO:0042776">
    <property type="term" value="P:proton motive force-driven mitochondrial ATP synthesis"/>
    <property type="evidence" value="ECO:0007669"/>
    <property type="project" value="TreeGrafter"/>
</dbReference>
<evidence type="ECO:0000313" key="3">
    <source>
        <dbReference type="WBParaSite" id="PgR007_g178_t01"/>
    </source>
</evidence>
<sequence length="57" mass="6606">MTYWRSAGITYVRFSQLAAQVVRRCVKGETKATFDRRGRPTTIKITKWESGKPLKET</sequence>
<dbReference type="InterPro" id="IPR006721">
    <property type="entry name" value="ATP_synth_F1_esu_mt"/>
</dbReference>
<dbReference type="GO" id="GO:0045259">
    <property type="term" value="C:proton-transporting ATP synthase complex"/>
    <property type="evidence" value="ECO:0007669"/>
    <property type="project" value="InterPro"/>
</dbReference>
<reference evidence="3" key="1">
    <citation type="submission" date="2022-11" db="UniProtKB">
        <authorList>
            <consortium name="WormBaseParasite"/>
        </authorList>
    </citation>
    <scope>IDENTIFICATION</scope>
</reference>
<dbReference type="AlphaFoldDB" id="A0A915AID4"/>
<dbReference type="SUPFAM" id="SSF48690">
    <property type="entry name" value="Epsilon subunit of mitochondrial F1F0-ATP synthase"/>
    <property type="match status" value="1"/>
</dbReference>
<dbReference type="Proteomes" id="UP000887569">
    <property type="component" value="Unplaced"/>
</dbReference>
<dbReference type="InterPro" id="IPR036742">
    <property type="entry name" value="ATP_synth_F1_esu_sf_mt"/>
</dbReference>
<dbReference type="WBParaSite" id="PgR007_g178_t01">
    <property type="protein sequence ID" value="PgR007_g178_t01"/>
    <property type="gene ID" value="PgR007_g178"/>
</dbReference>
<dbReference type="Gene3D" id="1.10.1620.20">
    <property type="entry name" value="ATP synthase, F1 complex, epsilon subunit superfamily, mitochondrial"/>
    <property type="match status" value="1"/>
</dbReference>
<evidence type="ECO:0000313" key="2">
    <source>
        <dbReference type="Proteomes" id="UP000887569"/>
    </source>
</evidence>
<accession>A0A915AID4</accession>
<dbReference type="Pfam" id="PF04627">
    <property type="entry name" value="ATP-synt_Eps"/>
    <property type="match status" value="1"/>
</dbReference>
<protein>
    <submittedName>
        <fullName evidence="3">Uncharacterized protein</fullName>
    </submittedName>
</protein>
<dbReference type="GO" id="GO:0046933">
    <property type="term" value="F:proton-transporting ATP synthase activity, rotational mechanism"/>
    <property type="evidence" value="ECO:0007669"/>
    <property type="project" value="InterPro"/>
</dbReference>
<dbReference type="PANTHER" id="PTHR12448">
    <property type="entry name" value="ATP SYNTHASE EPSILON CHAIN, MITOCHONDRIAL"/>
    <property type="match status" value="1"/>
</dbReference>
<proteinExistence type="inferred from homology"/>
<dbReference type="GO" id="GO:0005743">
    <property type="term" value="C:mitochondrial inner membrane"/>
    <property type="evidence" value="ECO:0007669"/>
    <property type="project" value="InterPro"/>
</dbReference>
<comment type="similarity">
    <text evidence="1">Belongs to the eukaryotic ATPase epsilon family.</text>
</comment>